<dbReference type="GO" id="GO:0003887">
    <property type="term" value="F:DNA-directed DNA polymerase activity"/>
    <property type="evidence" value="ECO:0007669"/>
    <property type="project" value="UniProtKB-KW"/>
</dbReference>
<protein>
    <submittedName>
        <fullName evidence="7">Y-family DNA polymerase</fullName>
    </submittedName>
</protein>
<dbReference type="GO" id="GO:0042276">
    <property type="term" value="P:error-prone translesion synthesis"/>
    <property type="evidence" value="ECO:0007669"/>
    <property type="project" value="TreeGrafter"/>
</dbReference>
<evidence type="ECO:0000256" key="5">
    <source>
        <dbReference type="ARBA" id="ARBA00022932"/>
    </source>
</evidence>
<feature type="domain" description="UmuC" evidence="6">
    <location>
        <begin position="13"/>
        <end position="207"/>
    </location>
</feature>
<sequence>MSEYFDNERRRVIFAIDSKSFYASVEAVSRGFDPLKVPLIVVSTGPNIGGNGLILATSHMAKERYGLRSNVSRVRDLPKKDHDLIMVAPRMNFYIYVNSQINDIYRKYVADEDLHIYSIDESFLDMTKSWQLFGSSEIEVAKKIQKEVYFKTGIYTTIGIGDNLTQAKIAMDVYAKHNHGFMEQISYETIPEKLWPIKDLDSVWSIGKRTARKLEAIGIHSLDDLAHHDPYDLSRKFGIIGGQLYLLSWGIDRAVISQKTFPKEKSYGNSQVLPKNYTQKSEIEVALQEISDQVSARIRKHHLQTRLVHVWVGNEYTSGGFSKQSRITATNESRVLDQIVLNLFHANWRGDKIRNISVYFADLVADSSQQFDLFRTADRQIKDRELDKTVDSLRLKYGFTKLVKASSTLPGGTAIQRASLVGGHNGGNSYE</sequence>
<dbReference type="Gene3D" id="3.30.1490.100">
    <property type="entry name" value="DNA polymerase, Y-family, little finger domain"/>
    <property type="match status" value="1"/>
</dbReference>
<comment type="similarity">
    <text evidence="1">Belongs to the DNA polymerase type-Y family.</text>
</comment>
<dbReference type="GO" id="GO:0005829">
    <property type="term" value="C:cytosol"/>
    <property type="evidence" value="ECO:0007669"/>
    <property type="project" value="TreeGrafter"/>
</dbReference>
<dbReference type="InterPro" id="IPR017961">
    <property type="entry name" value="DNA_pol_Y-fam_little_finger"/>
</dbReference>
<dbReference type="InterPro" id="IPR043128">
    <property type="entry name" value="Rev_trsase/Diguanyl_cyclase"/>
</dbReference>
<dbReference type="SUPFAM" id="SSF56672">
    <property type="entry name" value="DNA/RNA polymerases"/>
    <property type="match status" value="1"/>
</dbReference>
<dbReference type="PROSITE" id="PS50173">
    <property type="entry name" value="UMUC"/>
    <property type="match status" value="1"/>
</dbReference>
<dbReference type="CDD" id="cd01700">
    <property type="entry name" value="PolY_Pol_V_umuC"/>
    <property type="match status" value="1"/>
</dbReference>
<evidence type="ECO:0000313" key="8">
    <source>
        <dbReference type="Proteomes" id="UP001167919"/>
    </source>
</evidence>
<dbReference type="Pfam" id="PF11799">
    <property type="entry name" value="IMS_C"/>
    <property type="match status" value="1"/>
</dbReference>
<keyword evidence="4" id="KW-0235">DNA replication</keyword>
<dbReference type="Gene3D" id="1.10.150.20">
    <property type="entry name" value="5' to 3' exonuclease, C-terminal subdomain"/>
    <property type="match status" value="1"/>
</dbReference>
<dbReference type="RefSeq" id="WP_301710815.1">
    <property type="nucleotide sequence ID" value="NZ_SDWY01000001.1"/>
</dbReference>
<dbReference type="GO" id="GO:0006281">
    <property type="term" value="P:DNA repair"/>
    <property type="evidence" value="ECO:0007669"/>
    <property type="project" value="InterPro"/>
</dbReference>
<dbReference type="Proteomes" id="UP001167919">
    <property type="component" value="Unassembled WGS sequence"/>
</dbReference>
<dbReference type="InterPro" id="IPR036775">
    <property type="entry name" value="DNA_pol_Y-fam_lit_finger_sf"/>
</dbReference>
<dbReference type="GO" id="GO:0009432">
    <property type="term" value="P:SOS response"/>
    <property type="evidence" value="ECO:0007669"/>
    <property type="project" value="TreeGrafter"/>
</dbReference>
<evidence type="ECO:0000256" key="3">
    <source>
        <dbReference type="ARBA" id="ARBA00022695"/>
    </source>
</evidence>
<dbReference type="EMBL" id="SDWY01000001">
    <property type="protein sequence ID" value="MDN6899494.1"/>
    <property type="molecule type" value="Genomic_DNA"/>
</dbReference>
<accession>A0AAJ1VMT1</accession>
<keyword evidence="5" id="KW-0808">Transferase</keyword>
<dbReference type="InterPro" id="IPR024728">
    <property type="entry name" value="PolY_HhH_motif"/>
</dbReference>
<evidence type="ECO:0000313" key="7">
    <source>
        <dbReference type="EMBL" id="MDN6899494.1"/>
    </source>
</evidence>
<comment type="caution">
    <text evidence="7">The sequence shown here is derived from an EMBL/GenBank/DDBJ whole genome shotgun (WGS) entry which is preliminary data.</text>
</comment>
<dbReference type="Gene3D" id="3.30.70.270">
    <property type="match status" value="1"/>
</dbReference>
<name>A0AAJ1VMT1_9LACO</name>
<dbReference type="InterPro" id="IPR001126">
    <property type="entry name" value="UmuC"/>
</dbReference>
<dbReference type="PANTHER" id="PTHR11076">
    <property type="entry name" value="DNA REPAIR POLYMERASE UMUC / TRANSFERASE FAMILY MEMBER"/>
    <property type="match status" value="1"/>
</dbReference>
<keyword evidence="3" id="KW-0548">Nucleotidyltransferase</keyword>
<dbReference type="Gene3D" id="3.40.1170.60">
    <property type="match status" value="1"/>
</dbReference>
<organism evidence="7 8">
    <name type="scientific">Oenococcus sicerae</name>
    <dbReference type="NCBI Taxonomy" id="2203724"/>
    <lineage>
        <taxon>Bacteria</taxon>
        <taxon>Bacillati</taxon>
        <taxon>Bacillota</taxon>
        <taxon>Bacilli</taxon>
        <taxon>Lactobacillales</taxon>
        <taxon>Lactobacillaceae</taxon>
        <taxon>Oenococcus</taxon>
    </lineage>
</organism>
<reference evidence="7" key="1">
    <citation type="submission" date="2019-01" db="EMBL/GenBank/DDBJ databases">
        <title>Oenococcus sicerae UCMA17102.</title>
        <authorList>
            <person name="Cousin F.J."/>
            <person name="Le Guellec R."/>
            <person name="Cretenet M."/>
        </authorList>
    </citation>
    <scope>NUCLEOTIDE SEQUENCE</scope>
    <source>
        <strain evidence="7">UCMA17102</strain>
    </source>
</reference>
<evidence type="ECO:0000256" key="1">
    <source>
        <dbReference type="ARBA" id="ARBA00010945"/>
    </source>
</evidence>
<dbReference type="SUPFAM" id="SSF100879">
    <property type="entry name" value="Lesion bypass DNA polymerase (Y-family), little finger domain"/>
    <property type="match status" value="1"/>
</dbReference>
<dbReference type="InterPro" id="IPR050116">
    <property type="entry name" value="DNA_polymerase-Y"/>
</dbReference>
<evidence type="ECO:0000256" key="4">
    <source>
        <dbReference type="ARBA" id="ARBA00022705"/>
    </source>
</evidence>
<evidence type="ECO:0000256" key="2">
    <source>
        <dbReference type="ARBA" id="ARBA00022457"/>
    </source>
</evidence>
<evidence type="ECO:0000259" key="6">
    <source>
        <dbReference type="PROSITE" id="PS50173"/>
    </source>
</evidence>
<gene>
    <name evidence="7" type="ORF">EVC35_00525</name>
</gene>
<dbReference type="Pfam" id="PF00817">
    <property type="entry name" value="IMS"/>
    <property type="match status" value="1"/>
</dbReference>
<dbReference type="PANTHER" id="PTHR11076:SF35">
    <property type="entry name" value="DNA REPAIR PROTEIN HOMOLOG YOBH"/>
    <property type="match status" value="1"/>
</dbReference>
<dbReference type="GO" id="GO:0006260">
    <property type="term" value="P:DNA replication"/>
    <property type="evidence" value="ECO:0007669"/>
    <property type="project" value="UniProtKB-KW"/>
</dbReference>
<proteinExistence type="inferred from homology"/>
<dbReference type="InterPro" id="IPR043502">
    <property type="entry name" value="DNA/RNA_pol_sf"/>
</dbReference>
<dbReference type="GO" id="GO:0003684">
    <property type="term" value="F:damaged DNA binding"/>
    <property type="evidence" value="ECO:0007669"/>
    <property type="project" value="InterPro"/>
</dbReference>
<dbReference type="AlphaFoldDB" id="A0AAJ1VMT1"/>
<dbReference type="Pfam" id="PF11798">
    <property type="entry name" value="IMS_HHH"/>
    <property type="match status" value="1"/>
</dbReference>
<keyword evidence="2" id="KW-0515">Mutator protein</keyword>
<keyword evidence="5" id="KW-0239">DNA-directed DNA polymerase</keyword>